<dbReference type="Pfam" id="PF22544">
    <property type="entry name" value="HYDIN_VesB_CFA65-like_Ig"/>
    <property type="match status" value="1"/>
</dbReference>
<name>A0ABQ0E021_9PORP</name>
<evidence type="ECO:0000256" key="9">
    <source>
        <dbReference type="ARBA" id="ARBA00023273"/>
    </source>
</evidence>
<keyword evidence="4" id="KW-0963">Cytoplasm</keyword>
<reference evidence="12 13" key="1">
    <citation type="journal article" date="2025" name="Int. J. Syst. Evol. Microbiol.">
        <title>Desulfovibrio falkowii sp. nov., Porphyromonas miyakawae sp. nov., Mediterraneibacter flintii sp. nov. and Owariibacterium komagatae gen. nov., sp. nov., isolated from human faeces.</title>
        <authorList>
            <person name="Hamaguchi T."/>
            <person name="Ohara M."/>
            <person name="Hisatomi A."/>
            <person name="Sekiguchi K."/>
            <person name="Takeda J.I."/>
            <person name="Ueyama J."/>
            <person name="Ito M."/>
            <person name="Nishiwaki H."/>
            <person name="Ogi T."/>
            <person name="Hirayama M."/>
            <person name="Ohkuma M."/>
            <person name="Sakamoto M."/>
            <person name="Ohno K."/>
        </authorList>
    </citation>
    <scope>NUCLEOTIDE SEQUENCE [LARGE SCALE GENOMIC DNA]</scope>
    <source>
        <strain evidence="12 13">13CB11C</strain>
    </source>
</reference>
<proteinExistence type="inferred from homology"/>
<keyword evidence="7" id="KW-0843">Virulence</keyword>
<evidence type="ECO:0000256" key="1">
    <source>
        <dbReference type="ARBA" id="ARBA00004138"/>
    </source>
</evidence>
<gene>
    <name evidence="12" type="ORF">Tsumi_01560</name>
</gene>
<organism evidence="12 13">
    <name type="scientific">Porphyromonas miyakawae</name>
    <dbReference type="NCBI Taxonomy" id="3137470"/>
    <lineage>
        <taxon>Bacteria</taxon>
        <taxon>Pseudomonadati</taxon>
        <taxon>Bacteroidota</taxon>
        <taxon>Bacteroidia</taxon>
        <taxon>Bacteroidales</taxon>
        <taxon>Porphyromonadaceae</taxon>
        <taxon>Porphyromonas</taxon>
    </lineage>
</organism>
<sequence length="356" mass="38796">MNKRRILFLLGLLAWIGTAGAQTLTFSETTHNFGMVAEEKGSVTHLFPFTNTGDKPLVITAVHTDCGCTTPKYTLEAVAPGESGFVSVSFDPLYRPGEFIKEVRIFSNAGEEPFLLYIKGIVISLSEGKDKGLHIGDLYINSPRLNFGIVSTAQTSRLRFIVANKSEQPLEVTLSPQTDEITLSATRIALGDHEPMEVIAVAKGTPQTSYGLISRPIRVTAKRNGQIVGTGEIAISLPYVPDLDRSDSLAPQLELRTYIDLGIIPTDSTYKGIVRLKNIGQKPLLLYGVYPDTSLIEAALSQTCIAPGEEGTISYRIDTAKLAQTDEQRLTSDLSLLCNDPAGPLRKIRIMARTNQ</sequence>
<evidence type="ECO:0000256" key="5">
    <source>
        <dbReference type="ARBA" id="ARBA00022670"/>
    </source>
</evidence>
<keyword evidence="6" id="KW-0378">Hydrolase</keyword>
<evidence type="ECO:0000313" key="12">
    <source>
        <dbReference type="EMBL" id="GAB1251052.1"/>
    </source>
</evidence>
<dbReference type="EMBL" id="BAAFSF010000001">
    <property type="protein sequence ID" value="GAB1251052.1"/>
    <property type="molecule type" value="Genomic_DNA"/>
</dbReference>
<evidence type="ECO:0000256" key="10">
    <source>
        <dbReference type="SAM" id="SignalP"/>
    </source>
</evidence>
<evidence type="ECO:0000313" key="13">
    <source>
        <dbReference type="Proteomes" id="UP001628220"/>
    </source>
</evidence>
<evidence type="ECO:0000256" key="7">
    <source>
        <dbReference type="ARBA" id="ARBA00023026"/>
    </source>
</evidence>
<dbReference type="RefSeq" id="WP_411914868.1">
    <property type="nucleotide sequence ID" value="NZ_BAAFSF010000001.1"/>
</dbReference>
<evidence type="ECO:0000256" key="2">
    <source>
        <dbReference type="ARBA" id="ARBA00004496"/>
    </source>
</evidence>
<keyword evidence="5" id="KW-0645">Protease</keyword>
<evidence type="ECO:0000256" key="8">
    <source>
        <dbReference type="ARBA" id="ARBA00023069"/>
    </source>
</evidence>
<keyword evidence="6" id="KW-0788">Thiol protease</keyword>
<evidence type="ECO:0000256" key="6">
    <source>
        <dbReference type="ARBA" id="ARBA00022807"/>
    </source>
</evidence>
<dbReference type="PANTHER" id="PTHR37833:SF1">
    <property type="entry name" value="SIGNAL PEPTIDE PROTEIN"/>
    <property type="match status" value="1"/>
</dbReference>
<feature type="chain" id="PRO_5046577476" evidence="10">
    <location>
        <begin position="22"/>
        <end position="356"/>
    </location>
</feature>
<evidence type="ECO:0000256" key="3">
    <source>
        <dbReference type="ARBA" id="ARBA00006067"/>
    </source>
</evidence>
<comment type="similarity">
    <text evidence="3">Belongs to the peptidase C25 family.</text>
</comment>
<dbReference type="Pfam" id="PF07610">
    <property type="entry name" value="DUF1573"/>
    <property type="match status" value="1"/>
</dbReference>
<feature type="signal peptide" evidence="10">
    <location>
        <begin position="1"/>
        <end position="21"/>
    </location>
</feature>
<comment type="caution">
    <text evidence="12">The sequence shown here is derived from an EMBL/GenBank/DDBJ whole genome shotgun (WGS) entry which is preliminary data.</text>
</comment>
<evidence type="ECO:0000256" key="4">
    <source>
        <dbReference type="ARBA" id="ARBA00022490"/>
    </source>
</evidence>
<evidence type="ECO:0000259" key="11">
    <source>
        <dbReference type="Pfam" id="PF22544"/>
    </source>
</evidence>
<accession>A0ABQ0E021</accession>
<keyword evidence="9" id="KW-0966">Cell projection</keyword>
<keyword evidence="8" id="KW-0969">Cilium</keyword>
<keyword evidence="10" id="KW-0732">Signal</keyword>
<dbReference type="InterPro" id="IPR053879">
    <property type="entry name" value="HYDIN_VesB_CFA65-like_Ig"/>
</dbReference>
<feature type="domain" description="HYDIN/VesB/CFA65-like Ig-like" evidence="11">
    <location>
        <begin position="251"/>
        <end position="352"/>
    </location>
</feature>
<dbReference type="Gene3D" id="2.60.40.10">
    <property type="entry name" value="Immunoglobulins"/>
    <property type="match status" value="3"/>
</dbReference>
<dbReference type="PANTHER" id="PTHR37833">
    <property type="entry name" value="LIPOPROTEIN-RELATED"/>
    <property type="match status" value="1"/>
</dbReference>
<keyword evidence="13" id="KW-1185">Reference proteome</keyword>
<dbReference type="InterPro" id="IPR011467">
    <property type="entry name" value="DUF1573"/>
</dbReference>
<dbReference type="Proteomes" id="UP001628220">
    <property type="component" value="Unassembled WGS sequence"/>
</dbReference>
<dbReference type="InterPro" id="IPR013783">
    <property type="entry name" value="Ig-like_fold"/>
</dbReference>
<protein>
    <submittedName>
        <fullName evidence="12">DUF1573 domain-containing protein</fullName>
    </submittedName>
</protein>
<comment type="subcellular location">
    <subcellularLocation>
        <location evidence="1">Cell projection</location>
        <location evidence="1">Cilium</location>
    </subcellularLocation>
    <subcellularLocation>
        <location evidence="2">Cytoplasm</location>
    </subcellularLocation>
</comment>